<dbReference type="EMBL" id="MK072326">
    <property type="protein sequence ID" value="AYV81947.1"/>
    <property type="molecule type" value="Genomic_DNA"/>
</dbReference>
<proteinExistence type="predicted"/>
<organism evidence="1">
    <name type="scientific">Harvfovirus sp</name>
    <dbReference type="NCBI Taxonomy" id="2487768"/>
    <lineage>
        <taxon>Viruses</taxon>
        <taxon>Varidnaviria</taxon>
        <taxon>Bamfordvirae</taxon>
        <taxon>Nucleocytoviricota</taxon>
        <taxon>Megaviricetes</taxon>
        <taxon>Imitervirales</taxon>
        <taxon>Mimiviridae</taxon>
        <taxon>Klosneuvirinae</taxon>
    </lineage>
</organism>
<sequence>MRDNNSVRELLIEGFRNRDASLIRIQVEHAIVMNILRSMQDLYLCLDEKSMGGFGKNKYQIFEYLVALNLKRRMVVMEAKNINFYFVRFSHREEGELLGVIEKILYGFLGLAPEKIITVIEVGHSDKSDELVQTLIREYSEKSSKVIKFE</sequence>
<accession>A0A3G5A403</accession>
<protein>
    <submittedName>
        <fullName evidence="1">Uncharacterized protein</fullName>
    </submittedName>
</protein>
<gene>
    <name evidence="1" type="ORF">Harvfovirus84_2</name>
</gene>
<reference evidence="1" key="1">
    <citation type="submission" date="2018-10" db="EMBL/GenBank/DDBJ databases">
        <title>Hidden diversity of soil giant viruses.</title>
        <authorList>
            <person name="Schulz F."/>
            <person name="Alteio L."/>
            <person name="Goudeau D."/>
            <person name="Ryan E.M."/>
            <person name="Malmstrom R.R."/>
            <person name="Blanchard J."/>
            <person name="Woyke T."/>
        </authorList>
    </citation>
    <scope>NUCLEOTIDE SEQUENCE</scope>
    <source>
        <strain evidence="1">HAV1</strain>
    </source>
</reference>
<name>A0A3G5A403_9VIRU</name>
<evidence type="ECO:0000313" key="1">
    <source>
        <dbReference type="EMBL" id="AYV81947.1"/>
    </source>
</evidence>